<name>A0A0K2XCR9_9HELI</name>
<organism evidence="2 6">
    <name type="scientific">Helicobacter ailurogastricus</name>
    <dbReference type="NCBI Taxonomy" id="1578720"/>
    <lineage>
        <taxon>Bacteria</taxon>
        <taxon>Pseudomonadati</taxon>
        <taxon>Campylobacterota</taxon>
        <taxon>Epsilonproteobacteria</taxon>
        <taxon>Campylobacterales</taxon>
        <taxon>Helicobacteraceae</taxon>
        <taxon>Helicobacter</taxon>
    </lineage>
</organism>
<dbReference type="EMBL" id="CDMH01000034">
    <property type="protein sequence ID" value="CRF42524.1"/>
    <property type="molecule type" value="Genomic_DNA"/>
</dbReference>
<evidence type="ECO:0000313" key="1">
    <source>
        <dbReference type="EMBL" id="CRF41796.1"/>
    </source>
</evidence>
<reference evidence="2" key="1">
    <citation type="submission" date="2014-12" db="EMBL/GenBank/DDBJ databases">
        <title>Whole genome sequences of four Staphylococcus schleiferi canine isolates.</title>
        <authorList>
            <person name="Misic A.M."/>
            <person name="Cain C."/>
            <person name="Morris D.O."/>
            <person name="Rankin S."/>
            <person name="Beiting D."/>
        </authorList>
    </citation>
    <scope>NUCLEOTIDE SEQUENCE</scope>
    <source>
        <strain evidence="1">ASB11</strain>
        <strain evidence="2">ASB13</strain>
        <strain evidence="3">ASB9</strain>
    </source>
</reference>
<accession>A0A0K2XCR9</accession>
<evidence type="ECO:0000313" key="2">
    <source>
        <dbReference type="EMBL" id="CRF42524.1"/>
    </source>
</evidence>
<dbReference type="Proteomes" id="UP000045175">
    <property type="component" value="Unassembled WGS sequence"/>
</dbReference>
<dbReference type="Proteomes" id="UP000041394">
    <property type="component" value="Unassembled WGS sequence"/>
</dbReference>
<protein>
    <submittedName>
        <fullName evidence="2">Uncharacterized protein</fullName>
    </submittedName>
</protein>
<evidence type="ECO:0000313" key="3">
    <source>
        <dbReference type="EMBL" id="CRF44170.1"/>
    </source>
</evidence>
<evidence type="ECO:0000313" key="6">
    <source>
        <dbReference type="Proteomes" id="UP000045175"/>
    </source>
</evidence>
<evidence type="ECO:0000313" key="4">
    <source>
        <dbReference type="Proteomes" id="UP000038622"/>
    </source>
</evidence>
<proteinExistence type="predicted"/>
<dbReference type="EMBL" id="CDML01000054">
    <property type="protein sequence ID" value="CRF41796.1"/>
    <property type="molecule type" value="Genomic_DNA"/>
</dbReference>
<reference evidence="5 6" key="2">
    <citation type="submission" date="2014-12" db="EMBL/GenBank/DDBJ databases">
        <authorList>
            <person name="Jaenicke S."/>
        </authorList>
    </citation>
    <scope>NUCLEOTIDE SEQUENCE [LARGE SCALE GENOMIC DNA]</scope>
</reference>
<reference evidence="4" key="3">
    <citation type="submission" date="2014-12" db="EMBL/GenBank/DDBJ databases">
        <authorList>
            <person name="Smet A."/>
        </authorList>
    </citation>
    <scope>NUCLEOTIDE SEQUENCE [LARGE SCALE GENOMIC DNA]</scope>
</reference>
<sequence length="38" mass="4614">MHKSTFLFTTKYTAELGFIFKDWRTKMAQKGSKEWIEQ</sequence>
<dbReference type="AlphaFoldDB" id="A0A0K2XCR9"/>
<dbReference type="EMBL" id="CDMN01000031">
    <property type="protein sequence ID" value="CRF44170.1"/>
    <property type="molecule type" value="Genomic_DNA"/>
</dbReference>
<dbReference type="STRING" id="1578720.HAL011_16130"/>
<gene>
    <name evidence="1" type="ORF">HAL011_16130</name>
    <name evidence="2" type="ORF">HAL013_07120</name>
    <name evidence="3" type="ORF">HAL09_07430</name>
</gene>
<dbReference type="Proteomes" id="UP000038622">
    <property type="component" value="Unassembled WGS sequence"/>
</dbReference>
<evidence type="ECO:0000313" key="5">
    <source>
        <dbReference type="Proteomes" id="UP000041394"/>
    </source>
</evidence>
<keyword evidence="4" id="KW-1185">Reference proteome</keyword>